<keyword evidence="2" id="KW-0449">Lipoprotein</keyword>
<organism evidence="2 3">
    <name type="scientific">Ectobacillus funiculus</name>
    <dbReference type="NCBI Taxonomy" id="137993"/>
    <lineage>
        <taxon>Bacteria</taxon>
        <taxon>Bacillati</taxon>
        <taxon>Bacillota</taxon>
        <taxon>Bacilli</taxon>
        <taxon>Bacillales</taxon>
        <taxon>Bacillaceae</taxon>
        <taxon>Ectobacillus</taxon>
    </lineage>
</organism>
<evidence type="ECO:0000313" key="2">
    <source>
        <dbReference type="EMBL" id="MFB9757102.1"/>
    </source>
</evidence>
<feature type="chain" id="PRO_5045140289" evidence="1">
    <location>
        <begin position="21"/>
        <end position="208"/>
    </location>
</feature>
<reference evidence="2 3" key="1">
    <citation type="submission" date="2024-09" db="EMBL/GenBank/DDBJ databases">
        <authorList>
            <person name="Sun Q."/>
            <person name="Mori K."/>
        </authorList>
    </citation>
    <scope>NUCLEOTIDE SEQUENCE [LARGE SCALE GENOMIC DNA]</scope>
    <source>
        <strain evidence="2 3">JCM 11201</strain>
    </source>
</reference>
<dbReference type="EMBL" id="JBHMAF010000004">
    <property type="protein sequence ID" value="MFB9757102.1"/>
    <property type="molecule type" value="Genomic_DNA"/>
</dbReference>
<dbReference type="InterPro" id="IPR019076">
    <property type="entry name" value="Spore_lipoprot_YhcN/YlaJ-like"/>
</dbReference>
<feature type="signal peptide" evidence="1">
    <location>
        <begin position="1"/>
        <end position="20"/>
    </location>
</feature>
<keyword evidence="1" id="KW-0732">Signal</keyword>
<proteinExistence type="predicted"/>
<gene>
    <name evidence="2" type="ORF">ACFFMS_00840</name>
</gene>
<name>A0ABV5W9R0_9BACI</name>
<dbReference type="Pfam" id="PF09580">
    <property type="entry name" value="Spore_YhcN_YlaJ"/>
    <property type="match status" value="1"/>
</dbReference>
<evidence type="ECO:0000256" key="1">
    <source>
        <dbReference type="SAM" id="SignalP"/>
    </source>
</evidence>
<dbReference type="Proteomes" id="UP001589609">
    <property type="component" value="Unassembled WGS sequence"/>
</dbReference>
<keyword evidence="3" id="KW-1185">Reference proteome</keyword>
<sequence length="208" mass="23611">MKRLLLTTVAAFSLLTACQARDTAEVGKGGDALQQEEGGRVLLSNEGNTNSMYRHDSNTGEMRYATTNMGYSRRQKNDSADRNRNQVAYIDRERLANIITDLEIKMPDVTDAATMVTDDEVFVVYRANTTNPKLVQDQVRKTALSVVPRYYHVYTSTEQKLMTQMEGLKSGKMNNTEFSHTIDMLKREMSTNPHLNNQRDDSMQNTVK</sequence>
<accession>A0ABV5W9R0</accession>
<dbReference type="RefSeq" id="WP_379947386.1">
    <property type="nucleotide sequence ID" value="NZ_JBHMAF010000004.1"/>
</dbReference>
<protein>
    <submittedName>
        <fullName evidence="2">YhcN/YlaJ family sporulation lipoprotein</fullName>
    </submittedName>
</protein>
<comment type="caution">
    <text evidence="2">The sequence shown here is derived from an EMBL/GenBank/DDBJ whole genome shotgun (WGS) entry which is preliminary data.</text>
</comment>
<dbReference type="PROSITE" id="PS51257">
    <property type="entry name" value="PROKAR_LIPOPROTEIN"/>
    <property type="match status" value="1"/>
</dbReference>
<evidence type="ECO:0000313" key="3">
    <source>
        <dbReference type="Proteomes" id="UP001589609"/>
    </source>
</evidence>